<dbReference type="GO" id="GO:0008270">
    <property type="term" value="F:zinc ion binding"/>
    <property type="evidence" value="ECO:0007669"/>
    <property type="project" value="UniProtKB-KW"/>
</dbReference>
<proteinExistence type="predicted"/>
<keyword evidence="2" id="KW-0863">Zinc-finger</keyword>
<keyword evidence="1" id="KW-0507">mRNA processing</keyword>
<keyword evidence="2" id="KW-0479">Metal-binding</keyword>
<name>A0A0D0EAN2_9AGAM</name>
<evidence type="ECO:0000256" key="1">
    <source>
        <dbReference type="ARBA" id="ARBA00022664"/>
    </source>
</evidence>
<accession>A0A0D0EAN2</accession>
<dbReference type="PROSITE" id="PS50158">
    <property type="entry name" value="ZF_CCHC"/>
    <property type="match status" value="1"/>
</dbReference>
<dbReference type="InterPro" id="IPR036875">
    <property type="entry name" value="Znf_CCHC_sf"/>
</dbReference>
<gene>
    <name evidence="4" type="ORF">PAXRUDRAFT_114006</name>
</gene>
<dbReference type="OrthoDB" id="4230923at2759"/>
<dbReference type="HOGENOM" id="CLU_138299_1_0_1"/>
<keyword evidence="5" id="KW-1185">Reference proteome</keyword>
<dbReference type="STRING" id="930991.A0A0D0EAN2"/>
<dbReference type="Proteomes" id="UP000054538">
    <property type="component" value="Unassembled WGS sequence"/>
</dbReference>
<dbReference type="InterPro" id="IPR001878">
    <property type="entry name" value="Znf_CCHC"/>
</dbReference>
<evidence type="ECO:0000313" key="5">
    <source>
        <dbReference type="Proteomes" id="UP000054538"/>
    </source>
</evidence>
<organism evidence="4 5">
    <name type="scientific">Paxillus rubicundulus Ve08.2h10</name>
    <dbReference type="NCBI Taxonomy" id="930991"/>
    <lineage>
        <taxon>Eukaryota</taxon>
        <taxon>Fungi</taxon>
        <taxon>Dikarya</taxon>
        <taxon>Basidiomycota</taxon>
        <taxon>Agaricomycotina</taxon>
        <taxon>Agaricomycetes</taxon>
        <taxon>Agaricomycetidae</taxon>
        <taxon>Boletales</taxon>
        <taxon>Paxilineae</taxon>
        <taxon>Paxillaceae</taxon>
        <taxon>Paxillus</taxon>
    </lineage>
</organism>
<evidence type="ECO:0000256" key="2">
    <source>
        <dbReference type="PROSITE-ProRule" id="PRU00047"/>
    </source>
</evidence>
<dbReference type="GO" id="GO:0006397">
    <property type="term" value="P:mRNA processing"/>
    <property type="evidence" value="ECO:0007669"/>
    <property type="project" value="UniProtKB-KW"/>
</dbReference>
<keyword evidence="2" id="KW-0862">Zinc</keyword>
<evidence type="ECO:0000313" key="4">
    <source>
        <dbReference type="EMBL" id="KIK96755.1"/>
    </source>
</evidence>
<dbReference type="GO" id="GO:0003676">
    <property type="term" value="F:nucleic acid binding"/>
    <property type="evidence" value="ECO:0007669"/>
    <property type="project" value="InterPro"/>
</dbReference>
<dbReference type="AlphaFoldDB" id="A0A0D0EAN2"/>
<evidence type="ECO:0000259" key="3">
    <source>
        <dbReference type="PROSITE" id="PS50158"/>
    </source>
</evidence>
<dbReference type="InParanoid" id="A0A0D0EAN2"/>
<feature type="domain" description="CCHC-type" evidence="3">
    <location>
        <begin position="40"/>
        <end position="55"/>
    </location>
</feature>
<sequence length="124" mass="14395">VAHAIFQLNSLQAADTLLQEGLYICKDKLHPTKDKREPIRCTCCQKWGHIARDCKANHNTCTICGLQHRTVNCDSLKMYHCVGCDTHTHSRNDPYCLTYERKCEELNAKHPEKSMPYFPTDEEW</sequence>
<reference evidence="4 5" key="1">
    <citation type="submission" date="2014-04" db="EMBL/GenBank/DDBJ databases">
        <authorList>
            <consortium name="DOE Joint Genome Institute"/>
            <person name="Kuo A."/>
            <person name="Kohler A."/>
            <person name="Jargeat P."/>
            <person name="Nagy L.G."/>
            <person name="Floudas D."/>
            <person name="Copeland A."/>
            <person name="Barry K.W."/>
            <person name="Cichocki N."/>
            <person name="Veneault-Fourrey C."/>
            <person name="LaButti K."/>
            <person name="Lindquist E.A."/>
            <person name="Lipzen A."/>
            <person name="Lundell T."/>
            <person name="Morin E."/>
            <person name="Murat C."/>
            <person name="Sun H."/>
            <person name="Tunlid A."/>
            <person name="Henrissat B."/>
            <person name="Grigoriev I.V."/>
            <person name="Hibbett D.S."/>
            <person name="Martin F."/>
            <person name="Nordberg H.P."/>
            <person name="Cantor M.N."/>
            <person name="Hua S.X."/>
        </authorList>
    </citation>
    <scope>NUCLEOTIDE SEQUENCE [LARGE SCALE GENOMIC DNA]</scope>
    <source>
        <strain evidence="4 5">Ve08.2h10</strain>
    </source>
</reference>
<protein>
    <recommendedName>
        <fullName evidence="3">CCHC-type domain-containing protein</fullName>
    </recommendedName>
</protein>
<dbReference type="SUPFAM" id="SSF57756">
    <property type="entry name" value="Retrovirus zinc finger-like domains"/>
    <property type="match status" value="1"/>
</dbReference>
<feature type="non-terminal residue" evidence="4">
    <location>
        <position position="1"/>
    </location>
</feature>
<dbReference type="EMBL" id="KN824970">
    <property type="protein sequence ID" value="KIK96755.1"/>
    <property type="molecule type" value="Genomic_DNA"/>
</dbReference>
<feature type="non-terminal residue" evidence="4">
    <location>
        <position position="124"/>
    </location>
</feature>
<reference evidence="5" key="2">
    <citation type="submission" date="2015-01" db="EMBL/GenBank/DDBJ databases">
        <title>Evolutionary Origins and Diversification of the Mycorrhizal Mutualists.</title>
        <authorList>
            <consortium name="DOE Joint Genome Institute"/>
            <consortium name="Mycorrhizal Genomics Consortium"/>
            <person name="Kohler A."/>
            <person name="Kuo A."/>
            <person name="Nagy L.G."/>
            <person name="Floudas D."/>
            <person name="Copeland A."/>
            <person name="Barry K.W."/>
            <person name="Cichocki N."/>
            <person name="Veneault-Fourrey C."/>
            <person name="LaButti K."/>
            <person name="Lindquist E.A."/>
            <person name="Lipzen A."/>
            <person name="Lundell T."/>
            <person name="Morin E."/>
            <person name="Murat C."/>
            <person name="Riley R."/>
            <person name="Ohm R."/>
            <person name="Sun H."/>
            <person name="Tunlid A."/>
            <person name="Henrissat B."/>
            <person name="Grigoriev I.V."/>
            <person name="Hibbett D.S."/>
            <person name="Martin F."/>
        </authorList>
    </citation>
    <scope>NUCLEOTIDE SEQUENCE [LARGE SCALE GENOMIC DNA]</scope>
    <source>
        <strain evidence="5">Ve08.2h10</strain>
    </source>
</reference>